<dbReference type="GO" id="GO:0006310">
    <property type="term" value="P:DNA recombination"/>
    <property type="evidence" value="ECO:0007669"/>
    <property type="project" value="UniProtKB-KW"/>
</dbReference>
<dbReference type="Gene3D" id="1.10.150.130">
    <property type="match status" value="1"/>
</dbReference>
<reference evidence="9 10" key="1">
    <citation type="journal article" date="2010" name="J. Bacteriol.">
        <title>Complete genome sequence of the representative gamma-hexachlorocyclohexane-degrading bacterium Sphingobium japonicum UT26.</title>
        <authorList>
            <person name="Nagata Y."/>
            <person name="Ohtsubo Y."/>
            <person name="Endo R."/>
            <person name="Ichikawa N."/>
            <person name="Ankai A."/>
            <person name="Oguchi A."/>
            <person name="Fukui S."/>
            <person name="Fujita N."/>
            <person name="Tsuda M."/>
        </authorList>
    </citation>
    <scope>NUCLEOTIDE SEQUENCE [LARGE SCALE GENOMIC DNA]</scope>
    <source>
        <strain evidence="10">DSM 16413 / CCM 7287 / MTCC 6362 / UT26 / NBRC 101211 / UT26S</strain>
    </source>
</reference>
<dbReference type="PROSITE" id="PS51898">
    <property type="entry name" value="TYR_RECOMBINASE"/>
    <property type="match status" value="1"/>
</dbReference>
<dbReference type="PANTHER" id="PTHR30629">
    <property type="entry name" value="PROPHAGE INTEGRASE"/>
    <property type="match status" value="1"/>
</dbReference>
<dbReference type="InterPro" id="IPR038488">
    <property type="entry name" value="Integrase_DNA-bd_sf"/>
</dbReference>
<keyword evidence="4" id="KW-0233">DNA recombination</keyword>
<proteinExistence type="inferred from homology"/>
<dbReference type="InterPro" id="IPR011010">
    <property type="entry name" value="DNA_brk_join_enz"/>
</dbReference>
<comment type="similarity">
    <text evidence="1">Belongs to the 'phage' integrase family.</text>
</comment>
<evidence type="ECO:0000313" key="9">
    <source>
        <dbReference type="EMBL" id="BAI96746.1"/>
    </source>
</evidence>
<dbReference type="InterPro" id="IPR010998">
    <property type="entry name" value="Integrase_recombinase_N"/>
</dbReference>
<evidence type="ECO:0000256" key="5">
    <source>
        <dbReference type="PROSITE-ProRule" id="PRU01248"/>
    </source>
</evidence>
<name>D4Z2B4_SPHIU</name>
<feature type="compositionally biased region" description="Low complexity" evidence="6">
    <location>
        <begin position="108"/>
        <end position="120"/>
    </location>
</feature>
<dbReference type="InterPro" id="IPR044068">
    <property type="entry name" value="CB"/>
</dbReference>
<dbReference type="EMBL" id="AP010803">
    <property type="protein sequence ID" value="BAI96746.1"/>
    <property type="molecule type" value="Genomic_DNA"/>
</dbReference>
<dbReference type="STRING" id="452662.SJA_C1-19120"/>
<dbReference type="Gene3D" id="3.30.160.390">
    <property type="entry name" value="Integrase, DNA-binding domain"/>
    <property type="match status" value="1"/>
</dbReference>
<evidence type="ECO:0000256" key="4">
    <source>
        <dbReference type="ARBA" id="ARBA00023172"/>
    </source>
</evidence>
<keyword evidence="10" id="KW-1185">Reference proteome</keyword>
<dbReference type="Pfam" id="PF13356">
    <property type="entry name" value="Arm-DNA-bind_3"/>
    <property type="match status" value="1"/>
</dbReference>
<dbReference type="SUPFAM" id="SSF56349">
    <property type="entry name" value="DNA breaking-rejoining enzymes"/>
    <property type="match status" value="1"/>
</dbReference>
<keyword evidence="2" id="KW-0229">DNA integration</keyword>
<dbReference type="InterPro" id="IPR013762">
    <property type="entry name" value="Integrase-like_cat_sf"/>
</dbReference>
<dbReference type="InterPro" id="IPR002104">
    <property type="entry name" value="Integrase_catalytic"/>
</dbReference>
<feature type="region of interest" description="Disordered" evidence="6">
    <location>
        <begin position="105"/>
        <end position="142"/>
    </location>
</feature>
<dbReference type="GeneID" id="29273503"/>
<dbReference type="Gene3D" id="1.10.443.10">
    <property type="entry name" value="Intergrase catalytic core"/>
    <property type="match status" value="1"/>
</dbReference>
<dbReference type="RefSeq" id="WP_013040219.1">
    <property type="nucleotide sequence ID" value="NC_014006.1"/>
</dbReference>
<dbReference type="GO" id="GO:0015074">
    <property type="term" value="P:DNA integration"/>
    <property type="evidence" value="ECO:0007669"/>
    <property type="project" value="UniProtKB-KW"/>
</dbReference>
<dbReference type="GO" id="GO:0003677">
    <property type="term" value="F:DNA binding"/>
    <property type="evidence" value="ECO:0007669"/>
    <property type="project" value="UniProtKB-UniRule"/>
</dbReference>
<keyword evidence="3 5" id="KW-0238">DNA-binding</keyword>
<feature type="domain" description="Tyr recombinase" evidence="7">
    <location>
        <begin position="241"/>
        <end position="445"/>
    </location>
</feature>
<evidence type="ECO:0000256" key="3">
    <source>
        <dbReference type="ARBA" id="ARBA00023125"/>
    </source>
</evidence>
<feature type="domain" description="Core-binding (CB)" evidence="8">
    <location>
        <begin position="140"/>
        <end position="220"/>
    </location>
</feature>
<evidence type="ECO:0000259" key="7">
    <source>
        <dbReference type="PROSITE" id="PS51898"/>
    </source>
</evidence>
<dbReference type="Proteomes" id="UP000007753">
    <property type="component" value="Chromosome 1"/>
</dbReference>
<dbReference type="InterPro" id="IPR025166">
    <property type="entry name" value="Integrase_DNA_bind_dom"/>
</dbReference>
<evidence type="ECO:0000256" key="2">
    <source>
        <dbReference type="ARBA" id="ARBA00022908"/>
    </source>
</evidence>
<dbReference type="PROSITE" id="PS51900">
    <property type="entry name" value="CB"/>
    <property type="match status" value="1"/>
</dbReference>
<dbReference type="AlphaFoldDB" id="D4Z2B4"/>
<evidence type="ECO:0000256" key="1">
    <source>
        <dbReference type="ARBA" id="ARBA00008857"/>
    </source>
</evidence>
<feature type="compositionally biased region" description="Basic and acidic residues" evidence="6">
    <location>
        <begin position="121"/>
        <end position="142"/>
    </location>
</feature>
<protein>
    <submittedName>
        <fullName evidence="9">Putative integrase</fullName>
    </submittedName>
</protein>
<gene>
    <name evidence="9" type="ordered locus">SJA_C1-19120</name>
</gene>
<organism evidence="9 10">
    <name type="scientific">Sphingobium indicum (strain DSM 16413 / CCM 7287 / MTCC 6362 / UT26 / NBRC 101211 / UT26S)</name>
    <name type="common">Sphingobium japonicum</name>
    <dbReference type="NCBI Taxonomy" id="452662"/>
    <lineage>
        <taxon>Bacteria</taxon>
        <taxon>Pseudomonadati</taxon>
        <taxon>Pseudomonadota</taxon>
        <taxon>Alphaproteobacteria</taxon>
        <taxon>Sphingomonadales</taxon>
        <taxon>Sphingomonadaceae</taxon>
        <taxon>Sphingobium</taxon>
    </lineage>
</organism>
<dbReference type="eggNOG" id="COG0582">
    <property type="taxonomic scope" value="Bacteria"/>
</dbReference>
<sequence length="470" mass="52197">MATRKIELTKLSLDNLPPADPGRLYEIADALVPGLRVRVADSEVAAGRFKGKASIITFVLVARFPPSLNPTRRALGRYSRDGGPLTLQAARDKAREWKGKIAEGIDPAAELRQQQDAQEAAQREADRQREAEEEATRNQKSLKDLLDTYDKEVLVHHKRGAATRRALDGKKGLLKNFVDRDPGSLTRSEIVLVLKQRAKVASTSANRQLAYASAFFNWCVDEELLTANPVEKVKKPSKENVRDRHHSLAELREIWAATKKLGYPFEQLYQLLIVLPMRREENAAIPIAELDLASDEAPHDAVWTLPSGRTKKANALRVPLSSLARSIIKEAIAHPDRPKESEFVFTTTAETSVSGFSKAKKRLDAEIQAARVKLAATQGTKAVTMPHWILHDLRTTFNTLACDVLGVDAHVADRILNHVATATTSKVMRIYNRAELFEPRKKALQAWADLLEREVINGVRAEGFATALAA</sequence>
<dbReference type="HOGENOM" id="CLU_027562_0_4_5"/>
<evidence type="ECO:0000259" key="8">
    <source>
        <dbReference type="PROSITE" id="PS51900"/>
    </source>
</evidence>
<evidence type="ECO:0000313" key="10">
    <source>
        <dbReference type="Proteomes" id="UP000007753"/>
    </source>
</evidence>
<dbReference type="CDD" id="cd00801">
    <property type="entry name" value="INT_P4_C"/>
    <property type="match status" value="1"/>
</dbReference>
<dbReference type="InterPro" id="IPR050808">
    <property type="entry name" value="Phage_Integrase"/>
</dbReference>
<dbReference type="PANTHER" id="PTHR30629:SF2">
    <property type="entry name" value="PROPHAGE INTEGRASE INTS-RELATED"/>
    <property type="match status" value="1"/>
</dbReference>
<evidence type="ECO:0000256" key="6">
    <source>
        <dbReference type="SAM" id="MobiDB-lite"/>
    </source>
</evidence>
<dbReference type="KEGG" id="sjp:SJA_C1-19120"/>
<accession>D4Z2B4</accession>